<dbReference type="PROSITE" id="PS00076">
    <property type="entry name" value="PYRIDINE_REDOX_1"/>
    <property type="match status" value="1"/>
</dbReference>
<feature type="binding site" evidence="8">
    <location>
        <begin position="174"/>
        <end position="181"/>
    </location>
    <ligand>
        <name>NAD(+)</name>
        <dbReference type="ChEBI" id="CHEBI:57540"/>
    </ligand>
</feature>
<comment type="cofactor">
    <cofactor evidence="8">
        <name>FAD</name>
        <dbReference type="ChEBI" id="CHEBI:57692"/>
    </cofactor>
    <text evidence="8">Binds 1 FAD per subunit.</text>
</comment>
<dbReference type="PANTHER" id="PTHR43014:SF2">
    <property type="entry name" value="MERCURIC REDUCTASE"/>
    <property type="match status" value="1"/>
</dbReference>
<evidence type="ECO:0000256" key="3">
    <source>
        <dbReference type="ARBA" id="ARBA00022827"/>
    </source>
</evidence>
<organism evidence="13 14">
    <name type="scientific">Primorskyibacter flagellatus</name>
    <dbReference type="NCBI Taxonomy" id="1387277"/>
    <lineage>
        <taxon>Bacteria</taxon>
        <taxon>Pseudomonadati</taxon>
        <taxon>Pseudomonadota</taxon>
        <taxon>Alphaproteobacteria</taxon>
        <taxon>Rhodobacterales</taxon>
        <taxon>Roseobacteraceae</taxon>
        <taxon>Primorskyibacter</taxon>
    </lineage>
</organism>
<evidence type="ECO:0000256" key="4">
    <source>
        <dbReference type="ARBA" id="ARBA00022857"/>
    </source>
</evidence>
<feature type="domain" description="Pyridine nucleotide-disulphide oxidoreductase dimerisation" evidence="11">
    <location>
        <begin position="334"/>
        <end position="440"/>
    </location>
</feature>
<keyword evidence="8" id="KW-0547">Nucleotide-binding</keyword>
<dbReference type="PRINTS" id="PR00368">
    <property type="entry name" value="FADPNR"/>
</dbReference>
<feature type="binding site" evidence="8">
    <location>
        <position position="49"/>
    </location>
    <ligand>
        <name>FAD</name>
        <dbReference type="ChEBI" id="CHEBI:57692"/>
    </ligand>
</feature>
<comment type="caution">
    <text evidence="13">The sequence shown here is derived from an EMBL/GenBank/DDBJ whole genome shotgun (WGS) entry which is preliminary data.</text>
</comment>
<dbReference type="InterPro" id="IPR001100">
    <property type="entry name" value="Pyr_nuc-diS_OxRdtase"/>
</dbReference>
<dbReference type="AlphaFoldDB" id="A0A917EAX9"/>
<dbReference type="Proteomes" id="UP000612855">
    <property type="component" value="Unassembled WGS sequence"/>
</dbReference>
<dbReference type="PIRSF" id="PIRSF000350">
    <property type="entry name" value="Mercury_reductase_MerA"/>
    <property type="match status" value="1"/>
</dbReference>
<keyword evidence="14" id="KW-1185">Reference proteome</keyword>
<keyword evidence="4" id="KW-0521">NADP</keyword>
<dbReference type="PANTHER" id="PTHR43014">
    <property type="entry name" value="MERCURIC REDUCTASE"/>
    <property type="match status" value="1"/>
</dbReference>
<dbReference type="GO" id="GO:0050660">
    <property type="term" value="F:flavin adenine dinucleotide binding"/>
    <property type="evidence" value="ECO:0007669"/>
    <property type="project" value="TreeGrafter"/>
</dbReference>
<name>A0A917EAX9_9RHOB</name>
<dbReference type="PRINTS" id="PR00411">
    <property type="entry name" value="PNDRDTASEI"/>
</dbReference>
<dbReference type="GO" id="GO:0003955">
    <property type="term" value="F:NAD(P)H dehydrogenase (quinone) activity"/>
    <property type="evidence" value="ECO:0007669"/>
    <property type="project" value="TreeGrafter"/>
</dbReference>
<feature type="binding site" evidence="8">
    <location>
        <position position="299"/>
    </location>
    <ligand>
        <name>FAD</name>
        <dbReference type="ChEBI" id="CHEBI:57692"/>
    </ligand>
</feature>
<dbReference type="InterPro" id="IPR036188">
    <property type="entry name" value="FAD/NAD-bd_sf"/>
</dbReference>
<proteinExistence type="inferred from homology"/>
<dbReference type="InterPro" id="IPR004099">
    <property type="entry name" value="Pyr_nucl-diS_OxRdtase_dimer"/>
</dbReference>
<dbReference type="Gene3D" id="3.50.50.60">
    <property type="entry name" value="FAD/NAD(P)-binding domain"/>
    <property type="match status" value="2"/>
</dbReference>
<keyword evidence="7 10" id="KW-0676">Redox-active center</keyword>
<keyword evidence="2 10" id="KW-0285">Flavoprotein</keyword>
<keyword evidence="6" id="KW-1015">Disulfide bond</keyword>
<evidence type="ECO:0000256" key="2">
    <source>
        <dbReference type="ARBA" id="ARBA00022630"/>
    </source>
</evidence>
<dbReference type="Pfam" id="PF02852">
    <property type="entry name" value="Pyr_redox_dim"/>
    <property type="match status" value="1"/>
</dbReference>
<evidence type="ECO:0000259" key="12">
    <source>
        <dbReference type="Pfam" id="PF07992"/>
    </source>
</evidence>
<evidence type="ECO:0000256" key="10">
    <source>
        <dbReference type="RuleBase" id="RU003691"/>
    </source>
</evidence>
<dbReference type="InterPro" id="IPR016156">
    <property type="entry name" value="FAD/NAD-linked_Rdtase_dimer_sf"/>
</dbReference>
<evidence type="ECO:0000259" key="11">
    <source>
        <dbReference type="Pfam" id="PF02852"/>
    </source>
</evidence>
<dbReference type="FunFam" id="3.30.390.30:FF:000001">
    <property type="entry name" value="Dihydrolipoyl dehydrogenase"/>
    <property type="match status" value="1"/>
</dbReference>
<keyword evidence="8" id="KW-0520">NAD</keyword>
<evidence type="ECO:0000313" key="13">
    <source>
        <dbReference type="EMBL" id="GGE17254.1"/>
    </source>
</evidence>
<dbReference type="SUPFAM" id="SSF55424">
    <property type="entry name" value="FAD/NAD-linked reductases, dimerisation (C-terminal) domain"/>
    <property type="match status" value="1"/>
</dbReference>
<evidence type="ECO:0000256" key="6">
    <source>
        <dbReference type="ARBA" id="ARBA00023157"/>
    </source>
</evidence>
<dbReference type="GO" id="GO:0016668">
    <property type="term" value="F:oxidoreductase activity, acting on a sulfur group of donors, NAD(P) as acceptor"/>
    <property type="evidence" value="ECO:0007669"/>
    <property type="project" value="InterPro"/>
</dbReference>
<dbReference type="RefSeq" id="WP_188475824.1">
    <property type="nucleotide sequence ID" value="NZ_BMFJ01000001.1"/>
</dbReference>
<evidence type="ECO:0000313" key="14">
    <source>
        <dbReference type="Proteomes" id="UP000612855"/>
    </source>
</evidence>
<comment type="similarity">
    <text evidence="1 10">Belongs to the class-I pyridine nucleotide-disulfide oxidoreductase family.</text>
</comment>
<evidence type="ECO:0000256" key="8">
    <source>
        <dbReference type="PIRSR" id="PIRSR000350-3"/>
    </source>
</evidence>
<dbReference type="Pfam" id="PF07992">
    <property type="entry name" value="Pyr_redox_2"/>
    <property type="match status" value="1"/>
</dbReference>
<dbReference type="EMBL" id="BMFJ01000001">
    <property type="protein sequence ID" value="GGE17254.1"/>
    <property type="molecule type" value="Genomic_DNA"/>
</dbReference>
<sequence length="467" mass="48884">MRPDLIVIGAGAAGLSVASGAAQMGAQVVLIEGGEMGGDCLNHGCVPSKALIAAASAAEAMRQAGRFGIAPVTPVVDFAAVMDHVAGVIAEIAPHDSQARFEGLGVRVIRGMARFTGPREIAVNGEVMSARRIAIATGSRPFAPPVPGLAGLPYLTNETVFDLRSLPRHLLVLGGGPVGVELAQAFRRLGAEVTIVQSGSLLPREDPEAVEVVRAALLREGVELREGAKVEEAGGVEGDLWLRVGEERITGSHLLVATGRRPSVDALDLAAAGIATDKGGVVTDRRLRTSERRVFAVGDVVSGSPDFTHVAGYHAGVVIRQAMLGLPARIGALIPRVTYCQPELAQIGLTEEQARAKHGRVEVVRHGFDTSDRARTARETTGWVKLMVHRGQVVGVTIVGAHAGDLLAPWVLALSAGTRLSTLSGLMLPYPTLPETGKAAAGAYFSAKLFGNPWVERGVRLVQRVIP</sequence>
<protein>
    <submittedName>
        <fullName evidence="13">Dihydrolipoamide dehydrogenase</fullName>
    </submittedName>
</protein>
<evidence type="ECO:0000256" key="7">
    <source>
        <dbReference type="ARBA" id="ARBA00023284"/>
    </source>
</evidence>
<evidence type="ECO:0000256" key="5">
    <source>
        <dbReference type="ARBA" id="ARBA00023002"/>
    </source>
</evidence>
<dbReference type="InterPro" id="IPR023753">
    <property type="entry name" value="FAD/NAD-binding_dom"/>
</dbReference>
<evidence type="ECO:0000256" key="9">
    <source>
        <dbReference type="PIRSR" id="PIRSR000350-4"/>
    </source>
</evidence>
<dbReference type="Gene3D" id="3.30.390.30">
    <property type="match status" value="1"/>
</dbReference>
<gene>
    <name evidence="13" type="primary">merA1</name>
    <name evidence="13" type="ORF">GCM10011360_02570</name>
</gene>
<evidence type="ECO:0000256" key="1">
    <source>
        <dbReference type="ARBA" id="ARBA00007532"/>
    </source>
</evidence>
<accession>A0A917EAX9</accession>
<feature type="binding site" evidence="8">
    <location>
        <position position="259"/>
    </location>
    <ligand>
        <name>NAD(+)</name>
        <dbReference type="ChEBI" id="CHEBI:57540"/>
    </ligand>
</feature>
<dbReference type="InterPro" id="IPR012999">
    <property type="entry name" value="Pyr_OxRdtase_I_AS"/>
</dbReference>
<feature type="disulfide bond" description="Redox-active" evidence="9">
    <location>
        <begin position="40"/>
        <end position="45"/>
    </location>
</feature>
<keyword evidence="3 8" id="KW-0274">FAD</keyword>
<reference evidence="14" key="1">
    <citation type="journal article" date="2019" name="Int. J. Syst. Evol. Microbiol.">
        <title>The Global Catalogue of Microorganisms (GCM) 10K type strain sequencing project: providing services to taxonomists for standard genome sequencing and annotation.</title>
        <authorList>
            <consortium name="The Broad Institute Genomics Platform"/>
            <consortium name="The Broad Institute Genome Sequencing Center for Infectious Disease"/>
            <person name="Wu L."/>
            <person name="Ma J."/>
        </authorList>
    </citation>
    <scope>NUCLEOTIDE SEQUENCE [LARGE SCALE GENOMIC DNA]</scope>
    <source>
        <strain evidence="14">CGMCC 1.12664</strain>
    </source>
</reference>
<feature type="domain" description="FAD/NAD(P)-binding" evidence="12">
    <location>
        <begin position="4"/>
        <end position="314"/>
    </location>
</feature>
<keyword evidence="5 10" id="KW-0560">Oxidoreductase</keyword>
<dbReference type="SUPFAM" id="SSF51905">
    <property type="entry name" value="FAD/NAD(P)-binding domain"/>
    <property type="match status" value="1"/>
</dbReference>
<feature type="binding site" evidence="8">
    <location>
        <begin position="137"/>
        <end position="139"/>
    </location>
    <ligand>
        <name>FAD</name>
        <dbReference type="ChEBI" id="CHEBI:57692"/>
    </ligand>
</feature>